<dbReference type="SMR" id="V7CVE5"/>
<dbReference type="InterPro" id="IPR058922">
    <property type="entry name" value="WHD_DRP"/>
</dbReference>
<dbReference type="Gene3D" id="3.40.50.300">
    <property type="entry name" value="P-loop containing nucleotide triphosphate hydrolases"/>
    <property type="match status" value="1"/>
</dbReference>
<keyword evidence="4" id="KW-0067">ATP-binding</keyword>
<evidence type="ECO:0000256" key="4">
    <source>
        <dbReference type="ARBA" id="ARBA00022840"/>
    </source>
</evidence>
<evidence type="ECO:0000259" key="5">
    <source>
        <dbReference type="Pfam" id="PF00931"/>
    </source>
</evidence>
<organism evidence="8 9">
    <name type="scientific">Phaseolus vulgaris</name>
    <name type="common">Kidney bean</name>
    <name type="synonym">French bean</name>
    <dbReference type="NCBI Taxonomy" id="3885"/>
    <lineage>
        <taxon>Eukaryota</taxon>
        <taxon>Viridiplantae</taxon>
        <taxon>Streptophyta</taxon>
        <taxon>Embryophyta</taxon>
        <taxon>Tracheophyta</taxon>
        <taxon>Spermatophyta</taxon>
        <taxon>Magnoliopsida</taxon>
        <taxon>eudicotyledons</taxon>
        <taxon>Gunneridae</taxon>
        <taxon>Pentapetalae</taxon>
        <taxon>rosids</taxon>
        <taxon>fabids</taxon>
        <taxon>Fabales</taxon>
        <taxon>Fabaceae</taxon>
        <taxon>Papilionoideae</taxon>
        <taxon>50 kb inversion clade</taxon>
        <taxon>NPAAA clade</taxon>
        <taxon>indigoferoid/millettioid clade</taxon>
        <taxon>Phaseoleae</taxon>
        <taxon>Phaseolus</taxon>
    </lineage>
</organism>
<evidence type="ECO:0000259" key="6">
    <source>
        <dbReference type="Pfam" id="PF18052"/>
    </source>
</evidence>
<dbReference type="GO" id="GO:0005524">
    <property type="term" value="F:ATP binding"/>
    <property type="evidence" value="ECO:0007669"/>
    <property type="project" value="UniProtKB-KW"/>
</dbReference>
<dbReference type="OMA" id="IASEQIC"/>
<dbReference type="Proteomes" id="UP000000226">
    <property type="component" value="Chromosome 1"/>
</dbReference>
<dbReference type="Pfam" id="PF23559">
    <property type="entry name" value="WHD_DRP"/>
    <property type="match status" value="1"/>
</dbReference>
<keyword evidence="2" id="KW-0547">Nucleotide-binding</keyword>
<evidence type="ECO:0008006" key="10">
    <source>
        <dbReference type="Google" id="ProtNLM"/>
    </source>
</evidence>
<evidence type="ECO:0000313" key="9">
    <source>
        <dbReference type="Proteomes" id="UP000000226"/>
    </source>
</evidence>
<dbReference type="AlphaFoldDB" id="V7CVE5"/>
<dbReference type="Gene3D" id="1.20.5.4130">
    <property type="match status" value="1"/>
</dbReference>
<sequence>MAESFLFSIAESLVAKLASHAFQEASRVEHNHQLREWLTQLKTVFSNAEDLLDEFECQTQRKKVVKAHGSSKDKVSHFFSSSNPLLYRYKMAQQIKDISNRLDKVADDSYKFSLQIIDVHTRVVHGRDMTHSRVNDSDVIGRKHDKEKIIELLMQQNSNDDDTSLGKTTLAKFVFNDSRIQECFPMKMWVCVSDEFDIKQLIIKIINSANDEDAPLHQQNLNMLDLELLQNQLKKKLSGQKFLLVLDNVWNEDRVKWVELMNLIQISVSGSKILVSTRSHSIASMMGSEDSLSLFVKWAFKEGEEQKHPHLVMIGREIVTKCRGVPLAVRTLGSLLFSKFEASEWKYVRDNAIWNLPQKKDDILPALKLSYDLMPSYLRQCFGLLSLYPKDYGLNNYDITALLGALGLIAPQKKNMTLQDVANQYLYELLSISFLQDFVDNGTVYVFKIHDLVHDLAQFVSRKFQHNVSSNIQNIPDNVRHLSFAESSLFGNLVTKKSTVVRTILFPNGAAANSEALLNTCLSKFKCLRVLNLRGATFETLPRSIAKLPESICKLRSLQLLRLDGCMKLEALPKGLRKLISLHHLEFSIKQTVLPVNEIANLGLLEILTIESCHNVEPIFGGVKFPVLKVLCVIDCQKTLVVKACGNLDLELWKGNHDEEQSHKLKLKTALFSALSQLHALPKCLQEAANSLRCLLISNCYNIETLSDWFTTMTNLKTLSIKYCPKLVSLPDDIHRLTELESLRIKGCAELCKKYQPYVGVFWAKISHIIRHFKGVSIFIQEPTI</sequence>
<dbReference type="Gene3D" id="1.10.10.10">
    <property type="entry name" value="Winged helix-like DNA-binding domain superfamily/Winged helix DNA-binding domain"/>
    <property type="match status" value="1"/>
</dbReference>
<gene>
    <name evidence="8" type="ORF">PHAVU_001G062600g</name>
</gene>
<dbReference type="SUPFAM" id="SSF52540">
    <property type="entry name" value="P-loop containing nucleoside triphosphate hydrolases"/>
    <property type="match status" value="1"/>
</dbReference>
<dbReference type="SUPFAM" id="SSF52058">
    <property type="entry name" value="L domain-like"/>
    <property type="match status" value="1"/>
</dbReference>
<dbReference type="OrthoDB" id="2018467at2759"/>
<feature type="domain" description="Disease resistance protein winged helix" evidence="7">
    <location>
        <begin position="387"/>
        <end position="457"/>
    </location>
</feature>
<dbReference type="GO" id="GO:0006952">
    <property type="term" value="P:defense response"/>
    <property type="evidence" value="ECO:0007669"/>
    <property type="project" value="UniProtKB-KW"/>
</dbReference>
<evidence type="ECO:0000256" key="1">
    <source>
        <dbReference type="ARBA" id="ARBA00022737"/>
    </source>
</evidence>
<dbReference type="PRINTS" id="PR00364">
    <property type="entry name" value="DISEASERSIST"/>
</dbReference>
<dbReference type="Gramene" id="ESW33353">
    <property type="protein sequence ID" value="ESW33353"/>
    <property type="gene ID" value="PHAVU_001G062600g"/>
</dbReference>
<proteinExistence type="predicted"/>
<evidence type="ECO:0000256" key="3">
    <source>
        <dbReference type="ARBA" id="ARBA00022821"/>
    </source>
</evidence>
<reference evidence="9" key="1">
    <citation type="journal article" date="2014" name="Nat. Genet.">
        <title>A reference genome for common bean and genome-wide analysis of dual domestications.</title>
        <authorList>
            <person name="Schmutz J."/>
            <person name="McClean P.E."/>
            <person name="Mamidi S."/>
            <person name="Wu G.A."/>
            <person name="Cannon S.B."/>
            <person name="Grimwood J."/>
            <person name="Jenkins J."/>
            <person name="Shu S."/>
            <person name="Song Q."/>
            <person name="Chavarro C."/>
            <person name="Torres-Torres M."/>
            <person name="Geffroy V."/>
            <person name="Moghaddam S.M."/>
            <person name="Gao D."/>
            <person name="Abernathy B."/>
            <person name="Barry K."/>
            <person name="Blair M."/>
            <person name="Brick M.A."/>
            <person name="Chovatia M."/>
            <person name="Gepts P."/>
            <person name="Goodstein D.M."/>
            <person name="Gonzales M."/>
            <person name="Hellsten U."/>
            <person name="Hyten D.L."/>
            <person name="Jia G."/>
            <person name="Kelly J.D."/>
            <person name="Kudrna D."/>
            <person name="Lee R."/>
            <person name="Richard M.M."/>
            <person name="Miklas P.N."/>
            <person name="Osorno J.M."/>
            <person name="Rodrigues J."/>
            <person name="Thareau V."/>
            <person name="Urrea C.A."/>
            <person name="Wang M."/>
            <person name="Yu Y."/>
            <person name="Zhang M."/>
            <person name="Wing R.A."/>
            <person name="Cregan P.B."/>
            <person name="Rokhsar D.S."/>
            <person name="Jackson S.A."/>
        </authorList>
    </citation>
    <scope>NUCLEOTIDE SEQUENCE [LARGE SCALE GENOMIC DNA]</scope>
    <source>
        <strain evidence="9">cv. G19833</strain>
    </source>
</reference>
<feature type="domain" description="NB-ARC" evidence="5">
    <location>
        <begin position="164"/>
        <end position="289"/>
    </location>
</feature>
<dbReference type="Gene3D" id="3.80.10.10">
    <property type="entry name" value="Ribonuclease Inhibitor"/>
    <property type="match status" value="1"/>
</dbReference>
<accession>V7CVE5</accession>
<dbReference type="InterPro" id="IPR036388">
    <property type="entry name" value="WH-like_DNA-bd_sf"/>
</dbReference>
<protein>
    <recommendedName>
        <fullName evidence="10">NB-ARC domain-containing protein</fullName>
    </recommendedName>
</protein>
<dbReference type="PANTHER" id="PTHR36766:SF61">
    <property type="entry name" value="NB-ARC DOMAIN DISEASE RESISTANCE PROTEIN"/>
    <property type="match status" value="1"/>
</dbReference>
<keyword evidence="3" id="KW-0611">Plant defense</keyword>
<dbReference type="InterPro" id="IPR032675">
    <property type="entry name" value="LRR_dom_sf"/>
</dbReference>
<evidence type="ECO:0000259" key="7">
    <source>
        <dbReference type="Pfam" id="PF23559"/>
    </source>
</evidence>
<dbReference type="Gene3D" id="1.10.8.430">
    <property type="entry name" value="Helical domain of apoptotic protease-activating factors"/>
    <property type="match status" value="1"/>
</dbReference>
<evidence type="ECO:0000256" key="2">
    <source>
        <dbReference type="ARBA" id="ARBA00022741"/>
    </source>
</evidence>
<dbReference type="eggNOG" id="KOG4658">
    <property type="taxonomic scope" value="Eukaryota"/>
</dbReference>
<dbReference type="InterPro" id="IPR042197">
    <property type="entry name" value="Apaf_helical"/>
</dbReference>
<dbReference type="InterPro" id="IPR002182">
    <property type="entry name" value="NB-ARC"/>
</dbReference>
<dbReference type="InterPro" id="IPR027417">
    <property type="entry name" value="P-loop_NTPase"/>
</dbReference>
<name>V7CVE5_PHAVU</name>
<keyword evidence="9" id="KW-1185">Reference proteome</keyword>
<dbReference type="GO" id="GO:0051707">
    <property type="term" value="P:response to other organism"/>
    <property type="evidence" value="ECO:0007669"/>
    <property type="project" value="UniProtKB-ARBA"/>
</dbReference>
<dbReference type="PANTHER" id="PTHR36766">
    <property type="entry name" value="PLANT BROAD-SPECTRUM MILDEW RESISTANCE PROTEIN RPW8"/>
    <property type="match status" value="1"/>
</dbReference>
<dbReference type="Pfam" id="PF00931">
    <property type="entry name" value="NB-ARC"/>
    <property type="match status" value="1"/>
</dbReference>
<dbReference type="GO" id="GO:0043531">
    <property type="term" value="F:ADP binding"/>
    <property type="evidence" value="ECO:0007669"/>
    <property type="project" value="InterPro"/>
</dbReference>
<dbReference type="Pfam" id="PF18052">
    <property type="entry name" value="Rx_N"/>
    <property type="match status" value="1"/>
</dbReference>
<dbReference type="InterPro" id="IPR041118">
    <property type="entry name" value="Rx_N"/>
</dbReference>
<dbReference type="EMBL" id="CM002288">
    <property type="protein sequence ID" value="ESW33353.1"/>
    <property type="molecule type" value="Genomic_DNA"/>
</dbReference>
<evidence type="ECO:0000313" key="8">
    <source>
        <dbReference type="EMBL" id="ESW33353.1"/>
    </source>
</evidence>
<keyword evidence="1" id="KW-0677">Repeat</keyword>
<feature type="domain" description="Disease resistance N-terminal" evidence="6">
    <location>
        <begin position="26"/>
        <end position="71"/>
    </location>
</feature>
<dbReference type="STRING" id="3885.V7CVE5"/>